<evidence type="ECO:0000313" key="2">
    <source>
        <dbReference type="EMBL" id="MBC8673864.1"/>
    </source>
</evidence>
<evidence type="ECO:0000256" key="1">
    <source>
        <dbReference type="SAM" id="MobiDB-lite"/>
    </source>
</evidence>
<sequence>MWRLESWKSITPATTARGEGSEKQKLKLKEEITTSSNNIHNRRLDEYLDKQLILPARPDAGLFCWLLTTTLSRPYQAVPSALLTVTATCLPTASRTLASGSPPQNADRPGEMLHCHRPSPA</sequence>
<proteinExistence type="predicted"/>
<gene>
    <name evidence="2" type="ORF">H2136_05520</name>
</gene>
<reference evidence="2" key="1">
    <citation type="submission" date="2020-07" db="EMBL/GenBank/DDBJ databases">
        <title>Carbapenem Resistant Aeromonas hydrophila Carrying blacphA7 Isolated from Two Solid Organ Transplant Patients.</title>
        <authorList>
            <person name="Hilt E."/>
            <person name="Fitzwater S.P."/>
            <person name="Ward K."/>
            <person name="De St Maurice A."/>
            <person name="Chandrasekaran S."/>
            <person name="Garner O.B."/>
            <person name="Yang S."/>
        </authorList>
    </citation>
    <scope>NUCLEOTIDE SEQUENCE</scope>
    <source>
        <strain evidence="2">B-1</strain>
    </source>
</reference>
<dbReference type="AlphaFoldDB" id="A0A926FJL7"/>
<accession>A0A926FJL7</accession>
<name>A0A926FJL7_AERHY</name>
<feature type="compositionally biased region" description="Polar residues" evidence="1">
    <location>
        <begin position="94"/>
        <end position="104"/>
    </location>
</feature>
<organism evidence="2">
    <name type="scientific">Aeromonas hydrophila</name>
    <dbReference type="NCBI Taxonomy" id="644"/>
    <lineage>
        <taxon>Bacteria</taxon>
        <taxon>Pseudomonadati</taxon>
        <taxon>Pseudomonadota</taxon>
        <taxon>Gammaproteobacteria</taxon>
        <taxon>Aeromonadales</taxon>
        <taxon>Aeromonadaceae</taxon>
        <taxon>Aeromonas</taxon>
    </lineage>
</organism>
<protein>
    <submittedName>
        <fullName evidence="2">Uncharacterized protein</fullName>
    </submittedName>
</protein>
<comment type="caution">
    <text evidence="2">The sequence shown here is derived from an EMBL/GenBank/DDBJ whole genome shotgun (WGS) entry which is preliminary data.</text>
</comment>
<feature type="region of interest" description="Disordered" evidence="1">
    <location>
        <begin position="94"/>
        <end position="121"/>
    </location>
</feature>
<dbReference type="EMBL" id="JACLAN010000002">
    <property type="protein sequence ID" value="MBC8673864.1"/>
    <property type="molecule type" value="Genomic_DNA"/>
</dbReference>